<dbReference type="RefSeq" id="WP_067909878.1">
    <property type="nucleotide sequence ID" value="NZ_KQ954245.1"/>
</dbReference>
<organism evidence="2 3">
    <name type="scientific">Novosphingobium fuchskuhlense</name>
    <dbReference type="NCBI Taxonomy" id="1117702"/>
    <lineage>
        <taxon>Bacteria</taxon>
        <taxon>Pseudomonadati</taxon>
        <taxon>Pseudomonadota</taxon>
        <taxon>Alphaproteobacteria</taxon>
        <taxon>Sphingomonadales</taxon>
        <taxon>Sphingomonadaceae</taxon>
        <taxon>Novosphingobium</taxon>
    </lineage>
</organism>
<evidence type="ECO:0000313" key="3">
    <source>
        <dbReference type="Proteomes" id="UP000058012"/>
    </source>
</evidence>
<keyword evidence="3" id="KW-1185">Reference proteome</keyword>
<reference evidence="2 3" key="1">
    <citation type="submission" date="2015-10" db="EMBL/GenBank/DDBJ databases">
        <title>Draft genome sequence of Novosphingobium fuchskuhlense DSM 25065 isolated from a surface water sample of the southwest basin of Lake Grosse Fuchskuhle.</title>
        <authorList>
            <person name="Ruckert C."/>
            <person name="Winkler A."/>
            <person name="Glaeser J."/>
            <person name="Grossart H.-P."/>
            <person name="Kalinowski J."/>
            <person name="Glaeser S."/>
        </authorList>
    </citation>
    <scope>NUCLEOTIDE SEQUENCE [LARGE SCALE GENOMIC DNA]</scope>
    <source>
        <strain evidence="2 3">FNE08-7</strain>
    </source>
</reference>
<protein>
    <submittedName>
        <fullName evidence="2">Uncharacterized protein</fullName>
    </submittedName>
</protein>
<sequence length="197" mass="20000">MAAIVGLVLVIARCSSSTPAPTDSSPPAEAVGNAQKALESAVSEQKPIPVEPLTANAVRRGGVRVITASKEGLAGEMIYSQNCYDVVGRRFSWGKLDECGGFDVEAGLALGDEAPPGADKEVAWFDSEAGAGRYLKAAIAAGLDSDAADQRLAALQAMIAARHKAKSTSPSAKIVVPAEEPDGGQPPQSGDKGSGAA</sequence>
<evidence type="ECO:0000313" key="2">
    <source>
        <dbReference type="EMBL" id="KUR71004.1"/>
    </source>
</evidence>
<name>A0A117UUC0_9SPHN</name>
<accession>A0A117UUC0</accession>
<evidence type="ECO:0000256" key="1">
    <source>
        <dbReference type="SAM" id="MobiDB-lite"/>
    </source>
</evidence>
<gene>
    <name evidence="2" type="ORF">AQZ52_09860</name>
</gene>
<comment type="caution">
    <text evidence="2">The sequence shown here is derived from an EMBL/GenBank/DDBJ whole genome shotgun (WGS) entry which is preliminary data.</text>
</comment>
<dbReference type="OrthoDB" id="7574252at2"/>
<dbReference type="STRING" id="1117702.AQZ52_09860"/>
<dbReference type="Proteomes" id="UP000058012">
    <property type="component" value="Unassembled WGS sequence"/>
</dbReference>
<dbReference type="EMBL" id="LLZS01000007">
    <property type="protein sequence ID" value="KUR71004.1"/>
    <property type="molecule type" value="Genomic_DNA"/>
</dbReference>
<feature type="region of interest" description="Disordered" evidence="1">
    <location>
        <begin position="163"/>
        <end position="197"/>
    </location>
</feature>
<proteinExistence type="predicted"/>
<dbReference type="AlphaFoldDB" id="A0A117UUC0"/>